<organism evidence="4 5">
    <name type="scientific">Rhizobium redzepovicii</name>
    <dbReference type="NCBI Taxonomy" id="2867518"/>
    <lineage>
        <taxon>Bacteria</taxon>
        <taxon>Pseudomonadati</taxon>
        <taxon>Pseudomonadota</taxon>
        <taxon>Alphaproteobacteria</taxon>
        <taxon>Hyphomicrobiales</taxon>
        <taxon>Rhizobiaceae</taxon>
        <taxon>Rhizobium/Agrobacterium group</taxon>
        <taxon>Rhizobium</taxon>
    </lineage>
</organism>
<evidence type="ECO:0000259" key="3">
    <source>
        <dbReference type="Pfam" id="PF01370"/>
    </source>
</evidence>
<name>A0AAW8P637_9HYPH</name>
<dbReference type="Proteomes" id="UP001269402">
    <property type="component" value="Unassembled WGS sequence"/>
</dbReference>
<dbReference type="Gene3D" id="3.40.50.720">
    <property type="entry name" value="NAD(P)-binding Rossmann-like Domain"/>
    <property type="match status" value="1"/>
</dbReference>
<dbReference type="PANTHER" id="PTHR43000">
    <property type="entry name" value="DTDP-D-GLUCOSE 4,6-DEHYDRATASE-RELATED"/>
    <property type="match status" value="1"/>
</dbReference>
<evidence type="ECO:0000256" key="2">
    <source>
        <dbReference type="ARBA" id="ARBA00007637"/>
    </source>
</evidence>
<dbReference type="SUPFAM" id="SSF51735">
    <property type="entry name" value="NAD(P)-binding Rossmann-fold domains"/>
    <property type="match status" value="1"/>
</dbReference>
<feature type="domain" description="NAD-dependent epimerase/dehydratase" evidence="3">
    <location>
        <begin position="14"/>
        <end position="239"/>
    </location>
</feature>
<reference evidence="5" key="1">
    <citation type="submission" date="2023-07" db="EMBL/GenBank/DDBJ databases">
        <title>Genomic characterization of faba bean (Vicia faba) microsymbionts in Mexican soils.</title>
        <authorList>
            <person name="Rivera Orduna F.N."/>
            <person name="Guevara-Luna J."/>
            <person name="Yan J."/>
            <person name="Arroyo-Herrera I."/>
            <person name="Li Y."/>
            <person name="Vasquez-Murrieta M.S."/>
            <person name="Wang E.T."/>
        </authorList>
    </citation>
    <scope>NUCLEOTIDE SEQUENCE [LARGE SCALE GENOMIC DNA]</scope>
    <source>
        <strain evidence="5">CH6</strain>
    </source>
</reference>
<comment type="pathway">
    <text evidence="1">Bacterial outer membrane biogenesis; LPS O-antigen biosynthesis.</text>
</comment>
<dbReference type="InterPro" id="IPR036291">
    <property type="entry name" value="NAD(P)-bd_dom_sf"/>
</dbReference>
<dbReference type="Gene3D" id="3.90.25.10">
    <property type="entry name" value="UDP-galactose 4-epimerase, domain 1"/>
    <property type="match status" value="2"/>
</dbReference>
<evidence type="ECO:0000256" key="1">
    <source>
        <dbReference type="ARBA" id="ARBA00005125"/>
    </source>
</evidence>
<gene>
    <name evidence="4" type="ORF">RJJ37_20465</name>
</gene>
<accession>A0AAW8P637</accession>
<evidence type="ECO:0000313" key="5">
    <source>
        <dbReference type="Proteomes" id="UP001269402"/>
    </source>
</evidence>
<dbReference type="InterPro" id="IPR001509">
    <property type="entry name" value="Epimerase_deHydtase"/>
</dbReference>
<dbReference type="EMBL" id="JAVLSH010000009">
    <property type="protein sequence ID" value="MDR9761980.1"/>
    <property type="molecule type" value="Genomic_DNA"/>
</dbReference>
<protein>
    <submittedName>
        <fullName evidence="4">SDR family NAD(P)-dependent oxidoreductase</fullName>
    </submittedName>
</protein>
<sequence>MSLNRSYGAADMHALVTGGAGFIGSHLCDRLLALGYRVTAIDNLHLGRMRNIDHLQGRTDFRFQKLDMLDREGMDQLFATDRPDAVFHLAANSDIAAGNTNTELDLQLNQLTTTTLLAIMRKHGVGRLFFASTSAVFGEAEGNIHEDHGPLQPISFYGASKLAAEAYLSVYALSFGIKTLVLRFPNVVGERSTHGAIYDFINRLKANPTRLQVLGNGRQTKPYLYVGDLVDAILLAWDKAPGPYEVFHASGIGETSVRDIAEIVVSKVAAGAAIEYGSEDRGWLGDVPRFSYDISRLVTLGWAPKRKSTEAVELAVERILANGF</sequence>
<keyword evidence="5" id="KW-1185">Reference proteome</keyword>
<proteinExistence type="inferred from homology"/>
<comment type="similarity">
    <text evidence="2">Belongs to the NAD(P)-dependent epimerase/dehydratase family.</text>
</comment>
<dbReference type="Pfam" id="PF01370">
    <property type="entry name" value="Epimerase"/>
    <property type="match status" value="1"/>
</dbReference>
<dbReference type="AlphaFoldDB" id="A0AAW8P637"/>
<evidence type="ECO:0000313" key="4">
    <source>
        <dbReference type="EMBL" id="MDR9761980.1"/>
    </source>
</evidence>
<comment type="caution">
    <text evidence="4">The sequence shown here is derived from an EMBL/GenBank/DDBJ whole genome shotgun (WGS) entry which is preliminary data.</text>
</comment>
<dbReference type="RefSeq" id="WP_310808115.1">
    <property type="nucleotide sequence ID" value="NZ_JAVLSH010000009.1"/>
</dbReference>